<name>A0A150SKC7_SORCE</name>
<organism evidence="1 2">
    <name type="scientific">Sorangium cellulosum</name>
    <name type="common">Polyangium cellulosum</name>
    <dbReference type="NCBI Taxonomy" id="56"/>
    <lineage>
        <taxon>Bacteria</taxon>
        <taxon>Pseudomonadati</taxon>
        <taxon>Myxococcota</taxon>
        <taxon>Polyangia</taxon>
        <taxon>Polyangiales</taxon>
        <taxon>Polyangiaceae</taxon>
        <taxon>Sorangium</taxon>
    </lineage>
</organism>
<reference evidence="1 2" key="1">
    <citation type="submission" date="2014-02" db="EMBL/GenBank/DDBJ databases">
        <title>The small core and large imbalanced accessory genome model reveals a collaborative survival strategy of Sorangium cellulosum strains in nature.</title>
        <authorList>
            <person name="Han K."/>
            <person name="Peng R."/>
            <person name="Blom J."/>
            <person name="Li Y.-Z."/>
        </authorList>
    </citation>
    <scope>NUCLEOTIDE SEQUENCE [LARGE SCALE GENOMIC DNA]</scope>
    <source>
        <strain evidence="1 2">So0011-07</strain>
    </source>
</reference>
<dbReference type="Proteomes" id="UP000075635">
    <property type="component" value="Unassembled WGS sequence"/>
</dbReference>
<comment type="caution">
    <text evidence="1">The sequence shown here is derived from an EMBL/GenBank/DDBJ whole genome shotgun (WGS) entry which is preliminary data.</text>
</comment>
<sequence length="100" mass="10878">MTAHLTWSKGGEAELVEIDGDRVRLRSTASSAPGARVEGSLLSTGTAIRLKVARCRLRGPQGPDDPTPAERIYELEGRLIDATREVRAELARLVDVERPS</sequence>
<dbReference type="AlphaFoldDB" id="A0A150SKC7"/>
<accession>A0A150SKC7</accession>
<evidence type="ECO:0000313" key="1">
    <source>
        <dbReference type="EMBL" id="KYF92864.1"/>
    </source>
</evidence>
<proteinExistence type="predicted"/>
<protein>
    <submittedName>
        <fullName evidence="1">Uncharacterized protein</fullName>
    </submittedName>
</protein>
<dbReference type="EMBL" id="JEMB01000871">
    <property type="protein sequence ID" value="KYF92864.1"/>
    <property type="molecule type" value="Genomic_DNA"/>
</dbReference>
<evidence type="ECO:0000313" key="2">
    <source>
        <dbReference type="Proteomes" id="UP000075635"/>
    </source>
</evidence>
<gene>
    <name evidence="1" type="ORF">BE17_34960</name>
</gene>